<dbReference type="PANTHER" id="PTHR39336">
    <property type="entry name" value="PYRIDOXAMINE PHOSPHATE OXIDASE FAMILY PROTEIN (AFU_ORTHOLOGUE AFUA_6G11440)"/>
    <property type="match status" value="1"/>
</dbReference>
<dbReference type="HOGENOM" id="CLU_054794_1_0_1"/>
<dbReference type="InterPro" id="IPR012349">
    <property type="entry name" value="Split_barrel_FMN-bd"/>
</dbReference>
<evidence type="ECO:0000313" key="3">
    <source>
        <dbReference type="Proteomes" id="UP000027730"/>
    </source>
</evidence>
<dbReference type="GeneID" id="25410863"/>
<protein>
    <submittedName>
        <fullName evidence="2">Pyridoxamine phosphate oxidase family protein</fullName>
    </submittedName>
</protein>
<dbReference type="Gene3D" id="2.30.110.10">
    <property type="entry name" value="Electron Transport, Fmn-binding Protein, Chain A"/>
    <property type="match status" value="1"/>
</dbReference>
<evidence type="ECO:0000256" key="1">
    <source>
        <dbReference type="SAM" id="Phobius"/>
    </source>
</evidence>
<dbReference type="STRING" id="1043004.A0A074XDK9"/>
<accession>A0A074XDK9</accession>
<name>A0A074XDK9_9PEZI</name>
<keyword evidence="1" id="KW-0472">Membrane</keyword>
<gene>
    <name evidence="2" type="ORF">M436DRAFT_48390</name>
</gene>
<reference evidence="2 3" key="1">
    <citation type="journal article" date="2014" name="BMC Genomics">
        <title>Genome sequencing of four Aureobasidium pullulans varieties: biotechnological potential, stress tolerance, and description of new species.</title>
        <authorList>
            <person name="Gostin Ar C."/>
            <person name="Ohm R.A."/>
            <person name="Kogej T."/>
            <person name="Sonjak S."/>
            <person name="Turk M."/>
            <person name="Zajc J."/>
            <person name="Zalar P."/>
            <person name="Grube M."/>
            <person name="Sun H."/>
            <person name="Han J."/>
            <person name="Sharma A."/>
            <person name="Chiniquy J."/>
            <person name="Ngan C.Y."/>
            <person name="Lipzen A."/>
            <person name="Barry K."/>
            <person name="Grigoriev I.V."/>
            <person name="Gunde-Cimerman N."/>
        </authorList>
    </citation>
    <scope>NUCLEOTIDE SEQUENCE [LARGE SCALE GENOMIC DNA]</scope>
    <source>
        <strain evidence="2 3">CBS 147.97</strain>
    </source>
</reference>
<dbReference type="RefSeq" id="XP_013426574.1">
    <property type="nucleotide sequence ID" value="XM_013571120.1"/>
</dbReference>
<sequence length="248" mass="27472">MVKFYESLSPDLSEWCMSQPLFYIASSPTYGSHINISPKGLPSSTFSILSPNKAAYIDATGSGAETIAHLYENGRCTVMFCSFEQSPRILRLFCKGRVTEFWEVGFGEAARSMGVEVPVGARAVIQLEIWKVQTSCGYGVPLLSPSSPTKPLQDRETLGHWAGKTVSDNKMVEYRAKNNAYSLDNLPGLKAGRKTRGEWLWVADARTFAIRLWNQMDGLVVGFVLAFVVIDLLHLAGIRINGVLADWR</sequence>
<dbReference type="AlphaFoldDB" id="A0A074XDK9"/>
<dbReference type="EMBL" id="KL584711">
    <property type="protein sequence ID" value="KEQ72696.1"/>
    <property type="molecule type" value="Genomic_DNA"/>
</dbReference>
<evidence type="ECO:0000313" key="2">
    <source>
        <dbReference type="EMBL" id="KEQ72696.1"/>
    </source>
</evidence>
<proteinExistence type="predicted"/>
<dbReference type="PANTHER" id="PTHR39336:SF1">
    <property type="entry name" value="PYRIDOXAMINE PHOSPHATE OXIDASE FAMILY PROTEIN (AFU_ORTHOLOGUE AFUA_6G11440)"/>
    <property type="match status" value="1"/>
</dbReference>
<dbReference type="Proteomes" id="UP000027730">
    <property type="component" value="Unassembled WGS sequence"/>
</dbReference>
<keyword evidence="3" id="KW-1185">Reference proteome</keyword>
<keyword evidence="1" id="KW-1133">Transmembrane helix</keyword>
<feature type="transmembrane region" description="Helical" evidence="1">
    <location>
        <begin position="219"/>
        <end position="240"/>
    </location>
</feature>
<organism evidence="2 3">
    <name type="scientific">Aureobasidium namibiae CBS 147.97</name>
    <dbReference type="NCBI Taxonomy" id="1043004"/>
    <lineage>
        <taxon>Eukaryota</taxon>
        <taxon>Fungi</taxon>
        <taxon>Dikarya</taxon>
        <taxon>Ascomycota</taxon>
        <taxon>Pezizomycotina</taxon>
        <taxon>Dothideomycetes</taxon>
        <taxon>Dothideomycetidae</taxon>
        <taxon>Dothideales</taxon>
        <taxon>Saccotheciaceae</taxon>
        <taxon>Aureobasidium</taxon>
    </lineage>
</organism>
<keyword evidence="1" id="KW-0812">Transmembrane</keyword>
<dbReference type="OrthoDB" id="539398at2759"/>